<organism evidence="9 10">
    <name type="scientific">Viridothelium virens</name>
    <name type="common">Speckled blister lichen</name>
    <name type="synonym">Trypethelium virens</name>
    <dbReference type="NCBI Taxonomy" id="1048519"/>
    <lineage>
        <taxon>Eukaryota</taxon>
        <taxon>Fungi</taxon>
        <taxon>Dikarya</taxon>
        <taxon>Ascomycota</taxon>
        <taxon>Pezizomycotina</taxon>
        <taxon>Dothideomycetes</taxon>
        <taxon>Dothideomycetes incertae sedis</taxon>
        <taxon>Trypetheliales</taxon>
        <taxon>Trypetheliaceae</taxon>
        <taxon>Viridothelium</taxon>
    </lineage>
</organism>
<dbReference type="InterPro" id="IPR013935">
    <property type="entry name" value="Trs120_TRAPPC9"/>
</dbReference>
<feature type="domain" description="Trs120/TRAPPC9 first Ig-like" evidence="6">
    <location>
        <begin position="798"/>
        <end position="993"/>
    </location>
</feature>
<evidence type="ECO:0000313" key="10">
    <source>
        <dbReference type="Proteomes" id="UP000800092"/>
    </source>
</evidence>
<proteinExistence type="predicted"/>
<comment type="subcellular location">
    <subcellularLocation>
        <location evidence="1">Golgi apparatus</location>
    </subcellularLocation>
</comment>
<dbReference type="InterPro" id="IPR058563">
    <property type="entry name" value="Trs120_TRAPPC9_N"/>
</dbReference>
<name>A0A6A6GUP5_VIRVR</name>
<dbReference type="GO" id="GO:0005802">
    <property type="term" value="C:trans-Golgi network"/>
    <property type="evidence" value="ECO:0007669"/>
    <property type="project" value="TreeGrafter"/>
</dbReference>
<evidence type="ECO:0000259" key="6">
    <source>
        <dbReference type="Pfam" id="PF26254"/>
    </source>
</evidence>
<evidence type="ECO:0000259" key="7">
    <source>
        <dbReference type="Pfam" id="PF26282"/>
    </source>
</evidence>
<feature type="compositionally biased region" description="Basic and acidic residues" evidence="3">
    <location>
        <begin position="287"/>
        <end position="297"/>
    </location>
</feature>
<dbReference type="InterPro" id="IPR058567">
    <property type="entry name" value="Ig_TRAPPC9_Trs120_3rd"/>
</dbReference>
<evidence type="ECO:0000256" key="1">
    <source>
        <dbReference type="ARBA" id="ARBA00004555"/>
    </source>
</evidence>
<evidence type="ECO:0000256" key="2">
    <source>
        <dbReference type="ARBA" id="ARBA00023034"/>
    </source>
</evidence>
<keyword evidence="10" id="KW-1185">Reference proteome</keyword>
<dbReference type="InterPro" id="IPR058564">
    <property type="entry name" value="TPR_TRAPPC9_Trs120"/>
</dbReference>
<feature type="domain" description="Trs120/TRAPPC9 fourth Ig-like" evidence="8">
    <location>
        <begin position="1360"/>
        <end position="1528"/>
    </location>
</feature>
<keyword evidence="2" id="KW-0333">Golgi apparatus</keyword>
<feature type="region of interest" description="Disordered" evidence="3">
    <location>
        <begin position="216"/>
        <end position="308"/>
    </location>
</feature>
<dbReference type="Pfam" id="PF26254">
    <property type="entry name" value="Ig_TRAPPC9-Trs120_1st"/>
    <property type="match status" value="1"/>
</dbReference>
<dbReference type="InterPro" id="IPR058568">
    <property type="entry name" value="Ig_TRAPPC9_Trs120_4th"/>
</dbReference>
<evidence type="ECO:0000313" key="9">
    <source>
        <dbReference type="EMBL" id="KAF2229371.1"/>
    </source>
</evidence>
<dbReference type="Pfam" id="PF08626">
    <property type="entry name" value="TRAPPC9-Trs120"/>
    <property type="match status" value="1"/>
</dbReference>
<evidence type="ECO:0000256" key="3">
    <source>
        <dbReference type="SAM" id="MobiDB-lite"/>
    </source>
</evidence>
<reference evidence="9" key="1">
    <citation type="journal article" date="2020" name="Stud. Mycol.">
        <title>101 Dothideomycetes genomes: a test case for predicting lifestyles and emergence of pathogens.</title>
        <authorList>
            <person name="Haridas S."/>
            <person name="Albert R."/>
            <person name="Binder M."/>
            <person name="Bloem J."/>
            <person name="Labutti K."/>
            <person name="Salamov A."/>
            <person name="Andreopoulos B."/>
            <person name="Baker S."/>
            <person name="Barry K."/>
            <person name="Bills G."/>
            <person name="Bluhm B."/>
            <person name="Cannon C."/>
            <person name="Castanera R."/>
            <person name="Culley D."/>
            <person name="Daum C."/>
            <person name="Ezra D."/>
            <person name="Gonzalez J."/>
            <person name="Henrissat B."/>
            <person name="Kuo A."/>
            <person name="Liang C."/>
            <person name="Lipzen A."/>
            <person name="Lutzoni F."/>
            <person name="Magnuson J."/>
            <person name="Mondo S."/>
            <person name="Nolan M."/>
            <person name="Ohm R."/>
            <person name="Pangilinan J."/>
            <person name="Park H.-J."/>
            <person name="Ramirez L."/>
            <person name="Alfaro M."/>
            <person name="Sun H."/>
            <person name="Tritt A."/>
            <person name="Yoshinaga Y."/>
            <person name="Zwiers L.-H."/>
            <person name="Turgeon B."/>
            <person name="Goodwin S."/>
            <person name="Spatafora J."/>
            <person name="Crous P."/>
            <person name="Grigoriev I."/>
        </authorList>
    </citation>
    <scope>NUCLEOTIDE SEQUENCE</scope>
    <source>
        <strain evidence="9">Tuck. ex Michener</strain>
    </source>
</reference>
<feature type="compositionally biased region" description="Polar residues" evidence="3">
    <location>
        <begin position="227"/>
        <end position="237"/>
    </location>
</feature>
<dbReference type="Pfam" id="PF26283">
    <property type="entry name" value="Ig_TRAPPC9-Trs120_4th"/>
    <property type="match status" value="1"/>
</dbReference>
<feature type="domain" description="Trs120/TRAPPC9 N-terminal" evidence="4">
    <location>
        <begin position="5"/>
        <end position="415"/>
    </location>
</feature>
<feature type="domain" description="Trs120/TRAPPC9 third Ig-like" evidence="7">
    <location>
        <begin position="1146"/>
        <end position="1355"/>
    </location>
</feature>
<evidence type="ECO:0000259" key="4">
    <source>
        <dbReference type="Pfam" id="PF08626"/>
    </source>
</evidence>
<dbReference type="PANTHER" id="PTHR21512">
    <property type="entry name" value="TRAFFICKING PROTEIN PARTICLE COMPLEX SUBUNIT 9"/>
    <property type="match status" value="1"/>
</dbReference>
<feature type="compositionally biased region" description="Low complexity" evidence="3">
    <location>
        <begin position="431"/>
        <end position="441"/>
    </location>
</feature>
<dbReference type="Pfam" id="PF26282">
    <property type="entry name" value="Ig_TRAPPC9-Trs120_3rd"/>
    <property type="match status" value="1"/>
</dbReference>
<gene>
    <name evidence="9" type="ORF">EV356DRAFT_510940</name>
</gene>
<protein>
    <submittedName>
        <fullName evidence="9">Trs120-domain-containing protein</fullName>
    </submittedName>
</protein>
<dbReference type="InterPro" id="IPR058565">
    <property type="entry name" value="Ig_TRAPPC9_Trs120_1st"/>
</dbReference>
<feature type="region of interest" description="Disordered" evidence="3">
    <location>
        <begin position="422"/>
        <end position="448"/>
    </location>
</feature>
<dbReference type="PANTHER" id="PTHR21512:SF5">
    <property type="entry name" value="TRAFFICKING PROTEIN PARTICLE COMPLEX SUBUNIT 9"/>
    <property type="match status" value="1"/>
</dbReference>
<dbReference type="OrthoDB" id="27962at2759"/>
<dbReference type="Proteomes" id="UP000800092">
    <property type="component" value="Unassembled WGS sequence"/>
</dbReference>
<dbReference type="Pfam" id="PF26280">
    <property type="entry name" value="Ig_TRAPPC9-Trs120_2nd"/>
    <property type="match status" value="1"/>
</dbReference>
<dbReference type="Pfam" id="PF26251">
    <property type="entry name" value="TPR_TRAPPC9-Trs120"/>
    <property type="match status" value="1"/>
</dbReference>
<feature type="domain" description="Trs120/TRAPPC9 TPR region" evidence="5">
    <location>
        <begin position="459"/>
        <end position="783"/>
    </location>
</feature>
<dbReference type="EMBL" id="ML991865">
    <property type="protein sequence ID" value="KAF2229371.1"/>
    <property type="molecule type" value="Genomic_DNA"/>
</dbReference>
<accession>A0A6A6GUP5</accession>
<feature type="region of interest" description="Disordered" evidence="3">
    <location>
        <begin position="1480"/>
        <end position="1500"/>
    </location>
</feature>
<evidence type="ECO:0000259" key="5">
    <source>
        <dbReference type="Pfam" id="PF26251"/>
    </source>
</evidence>
<evidence type="ECO:0000259" key="8">
    <source>
        <dbReference type="Pfam" id="PF26283"/>
    </source>
</evidence>
<sequence>MPLDPLSPIAPARVRVLLLPVGRIKRSRFQTFVARVEPHFLVRLGDISPDIRSDRNMFSPAAFPNGMVIYGFSTHLPAPSHLVLSPFELFREPLMILGLADGTEYASIDPTESGHEVMKGDRYMGQDGSFSMDNLFQEMDLLRERYPKVLAHKLLIFDKTPVSSIPPLMPDDVMFVPPIEQLKTTTMKTIVCDITATFLAELTAYARSIQALSTIDSPSVAEASPPAWSNRSNNNIGLDNARAGTVSRTSSGTFEKRMSLPAQLPSSTSDRPADGKSSRPGTPQDSAHGRLASDHETGTAYGRPNGEIGLSGAAARSSAAVEARDASRERIALQGFGSGSISERNRNRGKGRIGIVIGTFYLLAGRWNDALRELVESTNRVRAFSDHIWYAKGVENILVCLLLCAWKGIDFEISSVVSPYAEKAPPPKPTPHITTTSTPKAPTSHDPSVDTARSALVKLSELLPDSLNMIMSIYDRATPDVSEALPENAFSEVNIRISKLFATLHIFGGVLTHDAIDALICCKPLESFAPNPSSRLFIRPLRQDIAEMVFKALPPRHTAMATGDRITALAGIASVLSMLGLQRKKALVIKEFLAIFSPLLIDARKAGAAELGIHPAAGLSALSMINSVSPQGQKSAAPSEHGFKELLVAVGEIYGVRLRHLFQVAGNRCDDLAVDDVHETDGASRLGQDMKSKSSAGLAEKAYTRSFGSLQLKYDILRTGLNFCEALPDFDGVLQLSATMLRVAGPAGVPSANSSNNTVLLAKEEQVRLVTNIPRTLGAAKTLGLCGLEVNYWDEFLVRDIQFIEAPIPLQTISHPKSDLDIGVKKQATKPVGPFIYDPSSKSTLANVAETVLVARDQSRFAVILRNPFEFEVDIESLKLAGDGVELTSFGEQLTLGPFRTQSAILTIVALQPGALKITGCTIKVRGCCEKTFAIFNRPWVPDPDVKVKSTGLLAAISSSEHPALQGSSPEDRKSLDLPGPEPSILSLTVIPEQPLLKIASVSLVQSSIMVLEGERQVFTVTLENVGARTSVDLLLVSFQDSTIAPIQSAMKNKDLPRQELYELELQHSRNQAFRLQQPERLEKIAIEPGQSVSFEFEVLGKPGLSDGVIQFDYAHLGISHSEVKDGFFTRKISLPLSITVNASVMFQRLDLVPFSSEFAWSNHQRLEANALETSSIQERHPKIHPNRFSALLDRVGRDGTASDHCLALLDLRNAWPSPITVSIDVLGLSSFPSHTASPALSPTEWTRSYTIHEYLYPGHTTRLLMLLPRIYLPNPFASIPILDEKNKRQFVRSQGQLNPEAERDTRERFWYREELLKYIRARWKEEPGTGGRGREGDSDLRGARLSRAMLEVLKLGDVDISISVVPEDGATDDANTGEVTKRLGRSSFALRVQEFVVVRTRLRNCSNAPIQPILRLLPTLAGQSPGTALDLDRKLVWTGPLQRILPTLSAGTAIEVELGLCALCAGEYEITASVEETQVGKEPSLAEGGAHQGHGRRRSEMEVMGEDLMKQRGRRTWFAAEPCRIFAREAL</sequence>